<dbReference type="PANTHER" id="PTHR30582:SF2">
    <property type="entry name" value="L,D-TRANSPEPTIDASE YCIB-RELATED"/>
    <property type="match status" value="1"/>
</dbReference>
<dbReference type="PANTHER" id="PTHR30582">
    <property type="entry name" value="L,D-TRANSPEPTIDASE"/>
    <property type="match status" value="1"/>
</dbReference>
<accession>A0ABN6GAX8</accession>
<feature type="active site" description="Nucleophile" evidence="7">
    <location>
        <position position="204"/>
    </location>
</feature>
<feature type="compositionally biased region" description="Pro residues" evidence="8">
    <location>
        <begin position="435"/>
        <end position="463"/>
    </location>
</feature>
<organism evidence="10 11">
    <name type="scientific">Allochromatium tepidum</name>
    <dbReference type="NCBI Taxonomy" id="553982"/>
    <lineage>
        <taxon>Bacteria</taxon>
        <taxon>Pseudomonadati</taxon>
        <taxon>Pseudomonadota</taxon>
        <taxon>Gammaproteobacteria</taxon>
        <taxon>Chromatiales</taxon>
        <taxon>Chromatiaceae</taxon>
        <taxon>Allochromatium</taxon>
    </lineage>
</organism>
<evidence type="ECO:0000256" key="8">
    <source>
        <dbReference type="SAM" id="MobiDB-lite"/>
    </source>
</evidence>
<keyword evidence="11" id="KW-1185">Reference proteome</keyword>
<evidence type="ECO:0000313" key="11">
    <source>
        <dbReference type="Proteomes" id="UP000680679"/>
    </source>
</evidence>
<reference evidence="10 11" key="1">
    <citation type="submission" date="2021-04" db="EMBL/GenBank/DDBJ databases">
        <title>Complete genome sequencing of Allochromatium tepidum strain NZ.</title>
        <authorList>
            <person name="Tsukatani Y."/>
            <person name="Mori H."/>
        </authorList>
    </citation>
    <scope>NUCLEOTIDE SEQUENCE [LARGE SCALE GENOMIC DNA]</scope>
    <source>
        <strain evidence="10 11">NZ</strain>
    </source>
</reference>
<feature type="region of interest" description="Disordered" evidence="8">
    <location>
        <begin position="40"/>
        <end position="76"/>
    </location>
</feature>
<comment type="similarity">
    <text evidence="2">Belongs to the YkuD family.</text>
</comment>
<dbReference type="CDD" id="cd16913">
    <property type="entry name" value="YkuD_like"/>
    <property type="match status" value="1"/>
</dbReference>
<evidence type="ECO:0000259" key="9">
    <source>
        <dbReference type="PROSITE" id="PS52029"/>
    </source>
</evidence>
<evidence type="ECO:0000256" key="3">
    <source>
        <dbReference type="ARBA" id="ARBA00022679"/>
    </source>
</evidence>
<feature type="compositionally biased region" description="Low complexity" evidence="8">
    <location>
        <begin position="376"/>
        <end position="391"/>
    </location>
</feature>
<evidence type="ECO:0000256" key="2">
    <source>
        <dbReference type="ARBA" id="ARBA00005992"/>
    </source>
</evidence>
<evidence type="ECO:0000256" key="6">
    <source>
        <dbReference type="ARBA" id="ARBA00023316"/>
    </source>
</evidence>
<dbReference type="PROSITE" id="PS52029">
    <property type="entry name" value="LD_TPASE"/>
    <property type="match status" value="1"/>
</dbReference>
<protein>
    <recommendedName>
        <fullName evidence="9">L,D-TPase catalytic domain-containing protein</fullName>
    </recommendedName>
</protein>
<dbReference type="InterPro" id="IPR005490">
    <property type="entry name" value="LD_TPept_cat_dom"/>
</dbReference>
<dbReference type="Pfam" id="PF03734">
    <property type="entry name" value="YkuD"/>
    <property type="match status" value="1"/>
</dbReference>
<keyword evidence="5 7" id="KW-0573">Peptidoglycan synthesis</keyword>
<feature type="active site" description="Proton donor/acceptor" evidence="7">
    <location>
        <position position="189"/>
    </location>
</feature>
<sequence length="473" mass="48444">MTTNSKILAFTSVSFKTGVSSLILLGLVGCDGLARFNTKKDAPPTESVVAEESAGTAASPGAATEAPPEKDQKMSTPLYEWKGDGRKVTRIVVNTNEQKARFYSGDEEIGWSMVATGISKYPTPTGRFQVTEKVENKRSNLYGKVYGKGGRVLRSSVKVGRDPIPDGGRFEGAHMPFFMRLTEDGVGLHAGPIPNPGQPASHGCIRMPSKIAPVVFRHVSNGTPVTIEGKGPSYGDYVAKQRANAARRAEEQRIAAQRAAEAGKAQQVAQAEPAPDTASPPTAEVGAAAPESHAVAKDEATSAARTVDATNARETRMREPGTQPKTAAHDTSAPAVSPETTTAKPSEQTTVAPTPGATQSAPATPDPTRPSIIENAPPAGGSHSSTGHPGTQPAAPTVSPEATPPAPNKPAPEIQEAPTPAPKPAAGSAETSAPAPQPAPVPAPKPAEPAPSPAPAKPEPPAAPAAAPAGSAT</sequence>
<dbReference type="Gene3D" id="2.40.440.10">
    <property type="entry name" value="L,D-transpeptidase catalytic domain-like"/>
    <property type="match status" value="1"/>
</dbReference>
<feature type="compositionally biased region" description="Low complexity" evidence="8">
    <location>
        <begin position="50"/>
        <end position="66"/>
    </location>
</feature>
<dbReference type="PRINTS" id="PR01217">
    <property type="entry name" value="PRICHEXTENSN"/>
</dbReference>
<evidence type="ECO:0000256" key="7">
    <source>
        <dbReference type="PROSITE-ProRule" id="PRU01373"/>
    </source>
</evidence>
<keyword evidence="4 7" id="KW-0133">Cell shape</keyword>
<keyword evidence="6 7" id="KW-0961">Cell wall biogenesis/degradation</keyword>
<proteinExistence type="inferred from homology"/>
<feature type="region of interest" description="Disordered" evidence="8">
    <location>
        <begin position="256"/>
        <end position="473"/>
    </location>
</feature>
<dbReference type="SUPFAM" id="SSF141523">
    <property type="entry name" value="L,D-transpeptidase catalytic domain-like"/>
    <property type="match status" value="1"/>
</dbReference>
<evidence type="ECO:0000313" key="10">
    <source>
        <dbReference type="EMBL" id="BCU06814.1"/>
    </source>
</evidence>
<evidence type="ECO:0000256" key="5">
    <source>
        <dbReference type="ARBA" id="ARBA00022984"/>
    </source>
</evidence>
<dbReference type="PROSITE" id="PS51257">
    <property type="entry name" value="PROKAR_LIPOPROTEIN"/>
    <property type="match status" value="1"/>
</dbReference>
<dbReference type="InterPro" id="IPR050979">
    <property type="entry name" value="LD-transpeptidase"/>
</dbReference>
<feature type="domain" description="L,D-TPase catalytic" evidence="9">
    <location>
        <begin position="89"/>
        <end position="228"/>
    </location>
</feature>
<evidence type="ECO:0000256" key="1">
    <source>
        <dbReference type="ARBA" id="ARBA00004752"/>
    </source>
</evidence>
<dbReference type="RefSeq" id="WP_213381287.1">
    <property type="nucleotide sequence ID" value="NZ_AP024563.1"/>
</dbReference>
<dbReference type="Proteomes" id="UP000680679">
    <property type="component" value="Chromosome"/>
</dbReference>
<name>A0ABN6GAX8_9GAMM</name>
<feature type="compositionally biased region" description="Low complexity" evidence="8">
    <location>
        <begin position="256"/>
        <end position="267"/>
    </location>
</feature>
<feature type="compositionally biased region" description="Low complexity" evidence="8">
    <location>
        <begin position="464"/>
        <end position="473"/>
    </location>
</feature>
<feature type="compositionally biased region" description="Polar residues" evidence="8">
    <location>
        <begin position="338"/>
        <end position="362"/>
    </location>
</feature>
<evidence type="ECO:0000256" key="4">
    <source>
        <dbReference type="ARBA" id="ARBA00022960"/>
    </source>
</evidence>
<comment type="pathway">
    <text evidence="1 7">Cell wall biogenesis; peptidoglycan biosynthesis.</text>
</comment>
<dbReference type="InterPro" id="IPR038063">
    <property type="entry name" value="Transpep_catalytic_dom"/>
</dbReference>
<keyword evidence="3" id="KW-0808">Transferase</keyword>
<gene>
    <name evidence="10" type="ORF">Atep_14910</name>
</gene>
<dbReference type="EMBL" id="AP024563">
    <property type="protein sequence ID" value="BCU06814.1"/>
    <property type="molecule type" value="Genomic_DNA"/>
</dbReference>